<dbReference type="UniPathway" id="UPA00085"/>
<name>A0A075LUM1_9EURY</name>
<keyword evidence="2" id="KW-0444">Lipid biosynthesis</keyword>
<evidence type="ECO:0000313" key="4">
    <source>
        <dbReference type="EMBL" id="AIF69836.1"/>
    </source>
</evidence>
<dbReference type="GeneID" id="24842557"/>
<keyword evidence="1 2" id="KW-0808">Transferase</keyword>
<feature type="binding site" evidence="2">
    <location>
        <position position="86"/>
    </location>
    <ligand>
        <name>Mg(2+)</name>
        <dbReference type="ChEBI" id="CHEBI:18420"/>
        <label>2</label>
    </ligand>
</feature>
<dbReference type="GO" id="GO:0000287">
    <property type="term" value="F:magnesium ion binding"/>
    <property type="evidence" value="ECO:0007669"/>
    <property type="project" value="UniProtKB-UniRule"/>
</dbReference>
<proteinExistence type="inferred from homology"/>
<dbReference type="EC" id="2.7.8.39" evidence="2"/>
<comment type="subcellular location">
    <subcellularLocation>
        <location evidence="2">Cell membrane</location>
        <topology evidence="2">Multi-pass membrane protein</topology>
    </subcellularLocation>
</comment>
<keyword evidence="2" id="KW-0464">Manganese</keyword>
<dbReference type="InterPro" id="IPR043130">
    <property type="entry name" value="CDP-OH_PTrfase_TM_dom"/>
</dbReference>
<dbReference type="STRING" id="1343739.PAP_07230"/>
<keyword evidence="5" id="KW-1185">Reference proteome</keyword>
<comment type="similarity">
    <text evidence="2 3">Belongs to the CDP-alcohol phosphatidyltransferase class-I family.</text>
</comment>
<dbReference type="Proteomes" id="UP000027981">
    <property type="component" value="Chromosome"/>
</dbReference>
<dbReference type="eggNOG" id="arCOG00670">
    <property type="taxonomic scope" value="Archaea"/>
</dbReference>
<dbReference type="InterPro" id="IPR054868">
    <property type="entry name" value="archin_ph_syn"/>
</dbReference>
<keyword evidence="2" id="KW-0443">Lipid metabolism</keyword>
<feature type="binding site" evidence="2">
    <location>
        <position position="86"/>
    </location>
    <ligand>
        <name>Mg(2+)</name>
        <dbReference type="ChEBI" id="CHEBI:18420"/>
        <label>1</label>
    </ligand>
</feature>
<feature type="binding site" evidence="2">
    <location>
        <position position="68"/>
    </location>
    <ligand>
        <name>Mg(2+)</name>
        <dbReference type="ChEBI" id="CHEBI:18420"/>
        <label>1</label>
    </ligand>
</feature>
<dbReference type="HAMAP" id="MF_02242">
    <property type="entry name" value="AIP_synthase"/>
    <property type="match status" value="1"/>
</dbReference>
<dbReference type="GO" id="GO:0008654">
    <property type="term" value="P:phospholipid biosynthetic process"/>
    <property type="evidence" value="ECO:0007669"/>
    <property type="project" value="UniProtKB-UniRule"/>
</dbReference>
<comment type="catalytic activity">
    <reaction evidence="2">
        <text>CDP-2,3-bis-O-(phytanyl)-sn-glycerol + 1D-myo-inositol 3-phosphate = saturated 1-archaetidyl-1D-myo-inositol 3-phosphate + CMP + H(+)</text>
        <dbReference type="Rhea" id="RHEA:36823"/>
        <dbReference type="ChEBI" id="CHEBI:15378"/>
        <dbReference type="ChEBI" id="CHEBI:58401"/>
        <dbReference type="ChEBI" id="CHEBI:60377"/>
        <dbReference type="ChEBI" id="CHEBI:74004"/>
        <dbReference type="ChEBI" id="CHEBI:74006"/>
        <dbReference type="EC" id="2.7.8.39"/>
    </reaction>
</comment>
<dbReference type="InterPro" id="IPR048254">
    <property type="entry name" value="CDP_ALCOHOL_P_TRANSF_CS"/>
</dbReference>
<feature type="binding site" evidence="2">
    <location>
        <position position="65"/>
    </location>
    <ligand>
        <name>Mg(2+)</name>
        <dbReference type="ChEBI" id="CHEBI:18420"/>
        <label>1</label>
    </ligand>
</feature>
<keyword evidence="2" id="KW-1133">Transmembrane helix</keyword>
<feature type="active site" description="Proton acceptor" evidence="2">
    <location>
        <position position="90"/>
    </location>
</feature>
<keyword evidence="2" id="KW-0479">Metal-binding</keyword>
<keyword evidence="2" id="KW-0812">Transmembrane</keyword>
<accession>A0A075LUM1</accession>
<comment type="pathway">
    <text evidence="2">Lipid metabolism; phospholipid metabolism.</text>
</comment>
<dbReference type="NCBIfam" id="NF040950">
    <property type="entry name" value="archin_ph_syn"/>
    <property type="match status" value="1"/>
</dbReference>
<evidence type="ECO:0000256" key="1">
    <source>
        <dbReference type="ARBA" id="ARBA00022679"/>
    </source>
</evidence>
<dbReference type="RefSeq" id="WP_048165353.1">
    <property type="nucleotide sequence ID" value="NZ_CP006019.1"/>
</dbReference>
<feature type="transmembrane region" description="Helical" evidence="2">
    <location>
        <begin position="162"/>
        <end position="181"/>
    </location>
</feature>
<evidence type="ECO:0000256" key="3">
    <source>
        <dbReference type="RuleBase" id="RU003750"/>
    </source>
</evidence>
<comment type="function">
    <text evidence="2">Catalyzes the formation of archaetidylinositol phosphate (AIP) from CDP-archaeol (CDP-ArOH or CDP-2,3-bis-(O-phytanyl)-sn-glycerol) and 1L-myo-inositol 1-phosphate (IP or 1D-myo-inositol 3-phosphate). AIP is a precursor of archaetidyl-myo-inositol (AI), an ether-type inositol phospholipid ubiquitously distributed in archaea membranes and essential for glycolipid biosynthesis in archaea.</text>
</comment>
<keyword evidence="2" id="KW-0460">Magnesium</keyword>
<evidence type="ECO:0000313" key="5">
    <source>
        <dbReference type="Proteomes" id="UP000027981"/>
    </source>
</evidence>
<evidence type="ECO:0000256" key="2">
    <source>
        <dbReference type="HAMAP-Rule" id="MF_02242"/>
    </source>
</evidence>
<feature type="binding site" evidence="2">
    <location>
        <position position="65"/>
    </location>
    <ligand>
        <name>Mg(2+)</name>
        <dbReference type="ChEBI" id="CHEBI:18420"/>
        <label>2</label>
    </ligand>
</feature>
<feature type="transmembrane region" description="Helical" evidence="2">
    <location>
        <begin position="53"/>
        <end position="76"/>
    </location>
</feature>
<dbReference type="Pfam" id="PF01066">
    <property type="entry name" value="CDP-OH_P_transf"/>
    <property type="match status" value="1"/>
</dbReference>
<dbReference type="OrthoDB" id="9904at2157"/>
<feature type="binding site" evidence="2">
    <location>
        <position position="90"/>
    </location>
    <ligand>
        <name>Mg(2+)</name>
        <dbReference type="ChEBI" id="CHEBI:18420"/>
        <label>2</label>
    </ligand>
</feature>
<dbReference type="GO" id="GO:0016780">
    <property type="term" value="F:phosphotransferase activity, for other substituted phosphate groups"/>
    <property type="evidence" value="ECO:0007669"/>
    <property type="project" value="UniProtKB-UniRule"/>
</dbReference>
<keyword evidence="2" id="KW-0472">Membrane</keyword>
<dbReference type="InterPro" id="IPR044270">
    <property type="entry name" value="AIP_synthase"/>
</dbReference>
<keyword evidence="2" id="KW-1003">Cell membrane</keyword>
<dbReference type="InterPro" id="IPR000462">
    <property type="entry name" value="CDP-OH_P_trans"/>
</dbReference>
<dbReference type="EMBL" id="CP006019">
    <property type="protein sequence ID" value="AIF69836.1"/>
    <property type="molecule type" value="Genomic_DNA"/>
</dbReference>
<dbReference type="Gene3D" id="1.20.120.1760">
    <property type="match status" value="1"/>
</dbReference>
<keyword evidence="2" id="KW-1208">Phospholipid metabolism</keyword>
<dbReference type="GO" id="GO:0005886">
    <property type="term" value="C:plasma membrane"/>
    <property type="evidence" value="ECO:0007669"/>
    <property type="project" value="UniProtKB-SubCell"/>
</dbReference>
<organism evidence="4 5">
    <name type="scientific">Palaeococcus pacificus DY20341</name>
    <dbReference type="NCBI Taxonomy" id="1343739"/>
    <lineage>
        <taxon>Archaea</taxon>
        <taxon>Methanobacteriati</taxon>
        <taxon>Methanobacteriota</taxon>
        <taxon>Thermococci</taxon>
        <taxon>Thermococcales</taxon>
        <taxon>Thermococcaceae</taxon>
        <taxon>Palaeococcus</taxon>
    </lineage>
</organism>
<dbReference type="KEGG" id="ppac:PAP_07230"/>
<dbReference type="PROSITE" id="PS00379">
    <property type="entry name" value="CDP_ALCOHOL_P_TRANSF"/>
    <property type="match status" value="1"/>
</dbReference>
<sequence length="187" mass="20272">MVLNKYRPKVKGYLESIVSPLAKLGLTPNQLTLIGFLITLASAYYFSLGAQRVAALILIFGSLVDALDGTLARLTGKTSRFGAFLDSTIDRVSDGAILFGIAYGGLVRWEVAFITLIGAYLVSYERCRAELAGSGSLAIGIAERAERLIILVLFALLNRVELGVYIVAVLAWITVFQRLIAAKERLS</sequence>
<dbReference type="AlphaFoldDB" id="A0A075LUM1"/>
<dbReference type="HOGENOM" id="CLU_080384_1_2_2"/>
<feature type="transmembrane region" description="Helical" evidence="2">
    <location>
        <begin position="96"/>
        <end position="122"/>
    </location>
</feature>
<comment type="cofactor">
    <cofactor evidence="2">
        <name>Mn(2+)</name>
        <dbReference type="ChEBI" id="CHEBI:29035"/>
    </cofactor>
    <cofactor evidence="2">
        <name>Mg(2+)</name>
        <dbReference type="ChEBI" id="CHEBI:18420"/>
    </cofactor>
    <text evidence="2">Binds 2 Mg(2+) or Mn(2+) ions per subunit.</text>
</comment>
<feature type="transmembrane region" description="Helical" evidence="2">
    <location>
        <begin position="29"/>
        <end position="46"/>
    </location>
</feature>
<protein>
    <recommendedName>
        <fullName evidence="2">Archaetidylinositol phosphate synthase</fullName>
        <shortName evidence="2">AIP synthase</shortName>
        <ecNumber evidence="2">2.7.8.39</ecNumber>
    </recommendedName>
</protein>
<reference evidence="5" key="1">
    <citation type="submission" date="2013-06" db="EMBL/GenBank/DDBJ databases">
        <title>Complete Genome Sequence of Hyperthermophilic Palaeococcus pacificus DY20341T, Isolated from a Deep-Sea Hydrothermal Sediments.</title>
        <authorList>
            <person name="Zeng X."/>
            <person name="Shao Z."/>
        </authorList>
    </citation>
    <scope>NUCLEOTIDE SEQUENCE [LARGE SCALE GENOMIC DNA]</scope>
    <source>
        <strain evidence="5">DY20341</strain>
    </source>
</reference>
<gene>
    <name evidence="4" type="ORF">PAP_07230</name>
</gene>
<reference evidence="4 5" key="2">
    <citation type="journal article" date="2015" name="Genome Announc.">
        <title>Complete Genome Sequence of Hyperthermophilic Piezophilic Archaeon Palaeococcus pacificus DY20341T, Isolated from Deep-Sea Hydrothermal Sediments.</title>
        <authorList>
            <person name="Zeng X."/>
            <person name="Jebbar M."/>
            <person name="Shao Z."/>
        </authorList>
    </citation>
    <scope>NUCLEOTIDE SEQUENCE [LARGE SCALE GENOMIC DNA]</scope>
    <source>
        <strain evidence="4 5">DY20341</strain>
    </source>
</reference>